<keyword evidence="7" id="KW-1185">Reference proteome</keyword>
<dbReference type="InterPro" id="IPR042099">
    <property type="entry name" value="ANL_N_sf"/>
</dbReference>
<evidence type="ECO:0000256" key="4">
    <source>
        <dbReference type="SAM" id="MobiDB-lite"/>
    </source>
</evidence>
<feature type="region of interest" description="Disordered" evidence="4">
    <location>
        <begin position="146"/>
        <end position="165"/>
    </location>
</feature>
<dbReference type="SUPFAM" id="SSF52777">
    <property type="entry name" value="CoA-dependent acyltransferases"/>
    <property type="match status" value="2"/>
</dbReference>
<dbReference type="PROSITE" id="PS00455">
    <property type="entry name" value="AMP_BINDING"/>
    <property type="match status" value="1"/>
</dbReference>
<dbReference type="NCBIfam" id="TIGR01733">
    <property type="entry name" value="AA-adenyl-dom"/>
    <property type="match status" value="1"/>
</dbReference>
<dbReference type="CDD" id="cd05930">
    <property type="entry name" value="A_NRPS"/>
    <property type="match status" value="1"/>
</dbReference>
<feature type="domain" description="Carrier" evidence="5">
    <location>
        <begin position="966"/>
        <end position="1041"/>
    </location>
</feature>
<evidence type="ECO:0000313" key="6">
    <source>
        <dbReference type="EMBL" id="MBG6136866.1"/>
    </source>
</evidence>
<dbReference type="InterPro" id="IPR010071">
    <property type="entry name" value="AA_adenyl_dom"/>
</dbReference>
<proteinExistence type="predicted"/>
<dbReference type="Gene3D" id="3.30.559.30">
    <property type="entry name" value="Nonribosomal peptide synthetase, condensation domain"/>
    <property type="match status" value="1"/>
</dbReference>
<name>A0A8J7KKL4_9ACTN</name>
<gene>
    <name evidence="6" type="ORF">IW245_003060</name>
</gene>
<dbReference type="InterPro" id="IPR023213">
    <property type="entry name" value="CAT-like_dom_sf"/>
</dbReference>
<accession>A0A8J7KKL4</accession>
<dbReference type="Gene3D" id="3.30.300.30">
    <property type="match status" value="1"/>
</dbReference>
<dbReference type="GO" id="GO:0009366">
    <property type="term" value="C:enterobactin synthetase complex"/>
    <property type="evidence" value="ECO:0007669"/>
    <property type="project" value="TreeGrafter"/>
</dbReference>
<dbReference type="Gene3D" id="1.10.1200.10">
    <property type="entry name" value="ACP-like"/>
    <property type="match status" value="1"/>
</dbReference>
<dbReference type="GO" id="GO:0009239">
    <property type="term" value="P:enterobactin biosynthetic process"/>
    <property type="evidence" value="ECO:0007669"/>
    <property type="project" value="TreeGrafter"/>
</dbReference>
<dbReference type="PROSITE" id="PS50075">
    <property type="entry name" value="CARRIER"/>
    <property type="match status" value="1"/>
</dbReference>
<dbReference type="GO" id="GO:0031177">
    <property type="term" value="F:phosphopantetheine binding"/>
    <property type="evidence" value="ECO:0007669"/>
    <property type="project" value="InterPro"/>
</dbReference>
<dbReference type="InterPro" id="IPR000873">
    <property type="entry name" value="AMP-dep_synth/lig_dom"/>
</dbReference>
<dbReference type="InterPro" id="IPR020806">
    <property type="entry name" value="PKS_PP-bd"/>
</dbReference>
<dbReference type="InterPro" id="IPR001242">
    <property type="entry name" value="Condensation_dom"/>
</dbReference>
<dbReference type="SMART" id="SM00823">
    <property type="entry name" value="PKS_PP"/>
    <property type="match status" value="1"/>
</dbReference>
<protein>
    <submittedName>
        <fullName evidence="6">Amino acid adenylation domain-containing protein</fullName>
    </submittedName>
</protein>
<dbReference type="InterPro" id="IPR045851">
    <property type="entry name" value="AMP-bd_C_sf"/>
</dbReference>
<dbReference type="RefSeq" id="WP_197003786.1">
    <property type="nucleotide sequence ID" value="NZ_BONS01000016.1"/>
</dbReference>
<dbReference type="Pfam" id="PF00550">
    <property type="entry name" value="PP-binding"/>
    <property type="match status" value="1"/>
</dbReference>
<dbReference type="InterPro" id="IPR025110">
    <property type="entry name" value="AMP-bd_C"/>
</dbReference>
<dbReference type="GO" id="GO:0005829">
    <property type="term" value="C:cytosol"/>
    <property type="evidence" value="ECO:0007669"/>
    <property type="project" value="TreeGrafter"/>
</dbReference>
<dbReference type="FunFam" id="3.40.50.12780:FF:000012">
    <property type="entry name" value="Non-ribosomal peptide synthetase"/>
    <property type="match status" value="1"/>
</dbReference>
<dbReference type="Gene3D" id="3.30.559.10">
    <property type="entry name" value="Chloramphenicol acetyltransferase-like domain"/>
    <property type="match status" value="1"/>
</dbReference>
<dbReference type="InterPro" id="IPR020845">
    <property type="entry name" value="AMP-binding_CS"/>
</dbReference>
<dbReference type="Pfam" id="PF00668">
    <property type="entry name" value="Condensation"/>
    <property type="match status" value="1"/>
</dbReference>
<dbReference type="Gene3D" id="3.40.50.12780">
    <property type="entry name" value="N-terminal domain of ligase-like"/>
    <property type="match status" value="1"/>
</dbReference>
<dbReference type="InterPro" id="IPR036736">
    <property type="entry name" value="ACP-like_sf"/>
</dbReference>
<dbReference type="PANTHER" id="PTHR45527:SF1">
    <property type="entry name" value="FATTY ACID SYNTHASE"/>
    <property type="match status" value="1"/>
</dbReference>
<dbReference type="InterPro" id="IPR006162">
    <property type="entry name" value="Ppantetheine_attach_site"/>
</dbReference>
<evidence type="ECO:0000256" key="2">
    <source>
        <dbReference type="ARBA" id="ARBA00022450"/>
    </source>
</evidence>
<dbReference type="SUPFAM" id="SSF56801">
    <property type="entry name" value="Acetyl-CoA synthetase-like"/>
    <property type="match status" value="1"/>
</dbReference>
<dbReference type="Pfam" id="PF00501">
    <property type="entry name" value="AMP-binding"/>
    <property type="match status" value="1"/>
</dbReference>
<sequence length="1043" mass="108282">MTTPTAAQHGLWITERAGYGGPAHHLALTIRFDGVLDPDAMLGACRDAVAAHPALGLALRDHDGEPLLVPALVPPDVTLLAGADPAAVVAAEIRRPFDLESGPLARFTLVVAPDHHLLVVVVHHVVFDGHSKDLLAATLASSYAHRTGAGPQPGDSPRSDLGHAGVSGRQVAAAREFWAGRWREPAGVVLPGVPPAAAGTGPREGGALDVPISADLDHALAGTARTLGVTRFEVLLGAVRALLARYGNPAPTVAVDLSTRTPEQRDQIGLYVNELPVTAPAAATDSFADVVTTGRAALRALYPHRTVPLARAVGRLAPRAAMAPVSVSYRAAPADPEFPGVVRATVDRMVFCGAARNPLHLQILDHHPGLSVSLRHDPAVLDGAAAAGIAADLRTLLMAAVADPTVAVADLPLATTPVTARSTDAPLAGPSPGEHGPSVDLPYDTVLDAFDKQLAASPDAPAASCGEHRFSYAGLDAASRDLGRRLRTAGMRTGTLVAIRLPRSVDLLVAVLAVWRAGGAYVPVDPGYPAERQALILADCGAPVLLTSRDLAPTVAQPEATHPVTVLVEDFASPDLDNAADVDGPADSAGPSSEAPAVIPGPDDVAYVLYTSGSTGRPKGVVIEHRALANLLAAMRTTVTGDTWLAWTSLSFDISILELLCPLVGGDRVVLVPEGDARDGAAVVRLIGDERVTVAQATPSGWRMLLDAGLGETDPGTTDPIDAAPGGATLVALCGGEALPSALARELRPRVRRLLNVYGPTETTVWSTLAEVDDPGDVTIGTPIANTTVQLLDEERRPVPDGTPGEVWIGGTGLARGYHRRPDLTAERFATVGGARLYRTGDLARRRPDGNLVFLGRLDDQIKLRGHRIEPGEVEACLLGCPGVTGAAVAVRGDTLVGYTVGAATAEELRTRLSGVLPAPMVPGVFVALPALPLTPNGKLDRAALPAPPRVATAAPRTALVPPDTSGVASVLDTVRAIWQEVLRVGDIGSDEDLFDLGGHSLTITQISARIRKRLGADVALDVFYDTPTIAGVVAAIERKDPR</sequence>
<organism evidence="6 7">
    <name type="scientific">Longispora fulva</name>
    <dbReference type="NCBI Taxonomy" id="619741"/>
    <lineage>
        <taxon>Bacteria</taxon>
        <taxon>Bacillati</taxon>
        <taxon>Actinomycetota</taxon>
        <taxon>Actinomycetes</taxon>
        <taxon>Micromonosporales</taxon>
        <taxon>Micromonosporaceae</taxon>
        <taxon>Longispora</taxon>
    </lineage>
</organism>
<comment type="caution">
    <text evidence="6">The sequence shown here is derived from an EMBL/GenBank/DDBJ whole genome shotgun (WGS) entry which is preliminary data.</text>
</comment>
<evidence type="ECO:0000256" key="1">
    <source>
        <dbReference type="ARBA" id="ARBA00001957"/>
    </source>
</evidence>
<dbReference type="SUPFAM" id="SSF47336">
    <property type="entry name" value="ACP-like"/>
    <property type="match status" value="1"/>
</dbReference>
<keyword evidence="3" id="KW-0597">Phosphoprotein</keyword>
<dbReference type="EMBL" id="JADOUF010000001">
    <property type="protein sequence ID" value="MBG6136866.1"/>
    <property type="molecule type" value="Genomic_DNA"/>
</dbReference>
<evidence type="ECO:0000259" key="5">
    <source>
        <dbReference type="PROSITE" id="PS50075"/>
    </source>
</evidence>
<dbReference type="PRINTS" id="PR00154">
    <property type="entry name" value="AMPBINDING"/>
</dbReference>
<dbReference type="PROSITE" id="PS00012">
    <property type="entry name" value="PHOSPHOPANTETHEINE"/>
    <property type="match status" value="1"/>
</dbReference>
<evidence type="ECO:0000256" key="3">
    <source>
        <dbReference type="ARBA" id="ARBA00022553"/>
    </source>
</evidence>
<dbReference type="Proteomes" id="UP000622552">
    <property type="component" value="Unassembled WGS sequence"/>
</dbReference>
<dbReference type="AlphaFoldDB" id="A0A8J7KKL4"/>
<dbReference type="InterPro" id="IPR009081">
    <property type="entry name" value="PP-bd_ACP"/>
</dbReference>
<dbReference type="GO" id="GO:0047527">
    <property type="term" value="F:2,3-dihydroxybenzoate-serine ligase activity"/>
    <property type="evidence" value="ECO:0007669"/>
    <property type="project" value="TreeGrafter"/>
</dbReference>
<dbReference type="GO" id="GO:0008610">
    <property type="term" value="P:lipid biosynthetic process"/>
    <property type="evidence" value="ECO:0007669"/>
    <property type="project" value="UniProtKB-ARBA"/>
</dbReference>
<dbReference type="GO" id="GO:0043041">
    <property type="term" value="P:amino acid activation for nonribosomal peptide biosynthetic process"/>
    <property type="evidence" value="ECO:0007669"/>
    <property type="project" value="TreeGrafter"/>
</dbReference>
<reference evidence="6" key="1">
    <citation type="submission" date="2020-11" db="EMBL/GenBank/DDBJ databases">
        <title>Sequencing the genomes of 1000 actinobacteria strains.</title>
        <authorList>
            <person name="Klenk H.-P."/>
        </authorList>
    </citation>
    <scope>NUCLEOTIDE SEQUENCE</scope>
    <source>
        <strain evidence="6">DSM 45356</strain>
    </source>
</reference>
<comment type="cofactor">
    <cofactor evidence="1">
        <name>pantetheine 4'-phosphate</name>
        <dbReference type="ChEBI" id="CHEBI:47942"/>
    </cofactor>
</comment>
<evidence type="ECO:0000313" key="7">
    <source>
        <dbReference type="Proteomes" id="UP000622552"/>
    </source>
</evidence>
<keyword evidence="2" id="KW-0596">Phosphopantetheine</keyword>
<dbReference type="Pfam" id="PF13193">
    <property type="entry name" value="AMP-binding_C"/>
    <property type="match status" value="1"/>
</dbReference>
<dbReference type="PANTHER" id="PTHR45527">
    <property type="entry name" value="NONRIBOSOMAL PEPTIDE SYNTHETASE"/>
    <property type="match status" value="1"/>
</dbReference>
<dbReference type="FunFam" id="3.40.50.980:FF:000001">
    <property type="entry name" value="Non-ribosomal peptide synthetase"/>
    <property type="match status" value="1"/>
</dbReference>
<dbReference type="InterPro" id="IPR020459">
    <property type="entry name" value="AMP-binding"/>
</dbReference>